<keyword evidence="4" id="KW-1185">Reference proteome</keyword>
<reference evidence="3 4" key="1">
    <citation type="submission" date="2017-04" db="EMBL/GenBank/DDBJ databases">
        <title>Genome Sequence of the Model Brown-Rot Fungus Postia placenta SB12.</title>
        <authorList>
            <consortium name="DOE Joint Genome Institute"/>
            <person name="Gaskell J."/>
            <person name="Kersten P."/>
            <person name="Larrondo L.F."/>
            <person name="Canessa P."/>
            <person name="Martinez D."/>
            <person name="Hibbett D."/>
            <person name="Schmoll M."/>
            <person name="Kubicek C.P."/>
            <person name="Martinez A.T."/>
            <person name="Yadav J."/>
            <person name="Master E."/>
            <person name="Magnuson J.K."/>
            <person name="James T."/>
            <person name="Yaver D."/>
            <person name="Berka R."/>
            <person name="Labutti K."/>
            <person name="Lipzen A."/>
            <person name="Aerts A."/>
            <person name="Barry K."/>
            <person name="Henrissat B."/>
            <person name="Blanchette R."/>
            <person name="Grigoriev I."/>
            <person name="Cullen D."/>
        </authorList>
    </citation>
    <scope>NUCLEOTIDE SEQUENCE [LARGE SCALE GENOMIC DNA]</scope>
    <source>
        <strain evidence="3 4">MAD-698-R-SB12</strain>
    </source>
</reference>
<protein>
    <recommendedName>
        <fullName evidence="5">Mitochondrial adapter protein MCP1 transmembrane domain-containing protein</fullName>
    </recommendedName>
</protein>
<organism evidence="3 4">
    <name type="scientific">Postia placenta MAD-698-R-SB12</name>
    <dbReference type="NCBI Taxonomy" id="670580"/>
    <lineage>
        <taxon>Eukaryota</taxon>
        <taxon>Fungi</taxon>
        <taxon>Dikarya</taxon>
        <taxon>Basidiomycota</taxon>
        <taxon>Agaricomycotina</taxon>
        <taxon>Agaricomycetes</taxon>
        <taxon>Polyporales</taxon>
        <taxon>Adustoporiaceae</taxon>
        <taxon>Rhodonia</taxon>
    </lineage>
</organism>
<dbReference type="OrthoDB" id="10259513at2759"/>
<keyword evidence="2" id="KW-0472">Membrane</keyword>
<dbReference type="InterPro" id="IPR034804">
    <property type="entry name" value="SQR/QFR_C/D"/>
</dbReference>
<evidence type="ECO:0000313" key="4">
    <source>
        <dbReference type="Proteomes" id="UP000194127"/>
    </source>
</evidence>
<name>A0A1X6N8S0_9APHY</name>
<dbReference type="SUPFAM" id="SSF81343">
    <property type="entry name" value="Fumarate reductase respiratory complex transmembrane subunits"/>
    <property type="match status" value="1"/>
</dbReference>
<dbReference type="EMBL" id="KZ110593">
    <property type="protein sequence ID" value="OSX64910.1"/>
    <property type="molecule type" value="Genomic_DNA"/>
</dbReference>
<evidence type="ECO:0000256" key="2">
    <source>
        <dbReference type="SAM" id="Phobius"/>
    </source>
</evidence>
<dbReference type="RefSeq" id="XP_024341704.1">
    <property type="nucleotide sequence ID" value="XM_024484481.1"/>
</dbReference>
<dbReference type="GeneID" id="36329430"/>
<dbReference type="Proteomes" id="UP000194127">
    <property type="component" value="Unassembled WGS sequence"/>
</dbReference>
<evidence type="ECO:0000256" key="1">
    <source>
        <dbReference type="SAM" id="MobiDB-lite"/>
    </source>
</evidence>
<feature type="transmembrane region" description="Helical" evidence="2">
    <location>
        <begin position="198"/>
        <end position="218"/>
    </location>
</feature>
<dbReference type="PANTHER" id="PTHR38409:SF1">
    <property type="entry name" value="MITOCHONDRIAL ADAPTER PROTEIN MCP1"/>
    <property type="match status" value="1"/>
</dbReference>
<proteinExistence type="predicted"/>
<feature type="compositionally biased region" description="Low complexity" evidence="1">
    <location>
        <begin position="8"/>
        <end position="20"/>
    </location>
</feature>
<dbReference type="GO" id="GO:0055088">
    <property type="term" value="P:lipid homeostasis"/>
    <property type="evidence" value="ECO:0007669"/>
    <property type="project" value="InterPro"/>
</dbReference>
<feature type="transmembrane region" description="Helical" evidence="2">
    <location>
        <begin position="160"/>
        <end position="186"/>
    </location>
</feature>
<dbReference type="InterPro" id="IPR039960">
    <property type="entry name" value="MCP1"/>
</dbReference>
<evidence type="ECO:0000313" key="3">
    <source>
        <dbReference type="EMBL" id="OSX64910.1"/>
    </source>
</evidence>
<keyword evidence="2" id="KW-0812">Transmembrane</keyword>
<gene>
    <name evidence="3" type="ORF">POSPLADRAFT_1134461</name>
</gene>
<feature type="transmembrane region" description="Helical" evidence="2">
    <location>
        <begin position="31"/>
        <end position="50"/>
    </location>
</feature>
<accession>A0A1X6N8S0</accession>
<dbReference type="AlphaFoldDB" id="A0A1X6N8S0"/>
<keyword evidence="2" id="KW-1133">Transmembrane helix</keyword>
<feature type="region of interest" description="Disordered" evidence="1">
    <location>
        <begin position="1"/>
        <end position="20"/>
    </location>
</feature>
<dbReference type="GO" id="GO:0016020">
    <property type="term" value="C:membrane"/>
    <property type="evidence" value="ECO:0007669"/>
    <property type="project" value="InterPro"/>
</dbReference>
<evidence type="ECO:0008006" key="5">
    <source>
        <dbReference type="Google" id="ProtNLM"/>
    </source>
</evidence>
<sequence length="246" mass="27006">MPDVDPHSSSQPSGGSKSARSFLTTLSHGSAPFITTFVLIHLSAPVLANLGGSSLSSQVMLLGREYYQTSFGEKFLVLTPLVIHPVSSIAKRFLSPKPARRLQSVLSITGYAALISIPMHFLAHRYFPSDPSLPIYALGPAELDYEYVKYALHEWPWRGFFAYLALTAVVARHAAEGMGVIWNTWLRKRLGGWKGNQTTAGIMTAAIILPVASGLFVLSQEPRMVFTSTIPRFQAAFSKSLLYSLF</sequence>
<dbReference type="PANTHER" id="PTHR38409">
    <property type="entry name" value="MDM10-COMPLEMENTING PROTEIN 1"/>
    <property type="match status" value="1"/>
</dbReference>